<evidence type="ECO:0000313" key="5">
    <source>
        <dbReference type="EMBL" id="UTH12999.1"/>
    </source>
</evidence>
<dbReference type="Gene3D" id="2.20.25.110">
    <property type="entry name" value="S-adenosyl-L-methionine-dependent methyltransferases"/>
    <property type="match status" value="1"/>
</dbReference>
<evidence type="ECO:0000256" key="1">
    <source>
        <dbReference type="ARBA" id="ARBA00022603"/>
    </source>
</evidence>
<dbReference type="InterPro" id="IPR029063">
    <property type="entry name" value="SAM-dependent_MTases_sf"/>
</dbReference>
<dbReference type="AlphaFoldDB" id="A0A9Q9BRW6"/>
<sequence length="238" mass="27035">MAYEAFAALYDRLMYDQPYDKWLAVTAPYLTDAKTVLDLGCGTGSFTTLLPTSLTRVGVDLSADMLAVAAQKDPSVNWLVQDITELDLGMTFDLITCYCDSLNYIAAADLPALFSRVKAHLAEKGTFLFDVHSQWKMAHLFDGQTYTDETEDVTYIWQTFAGEQADSVWHELSFFVRDDQGKYDRYDETHFQQTLSVPDYTRLLAEAELKAVRVFADFLPDEPVGNEPERLFFVVTHQ</sequence>
<evidence type="ECO:0000256" key="2">
    <source>
        <dbReference type="ARBA" id="ARBA00022679"/>
    </source>
</evidence>
<dbReference type="InterPro" id="IPR041698">
    <property type="entry name" value="Methyltransf_25"/>
</dbReference>
<keyword evidence="2" id="KW-0808">Transferase</keyword>
<feature type="domain" description="Methyltransferase" evidence="3">
    <location>
        <begin position="36"/>
        <end position="125"/>
    </location>
</feature>
<name>A0A9Q9BRW6_9STAP</name>
<reference evidence="5" key="2">
    <citation type="submission" date="2021-04" db="EMBL/GenBank/DDBJ databases">
        <title>Complete Genome Sequences of Macrococcus spp. from dog and cattle.</title>
        <authorList>
            <person name="Schwendener S."/>
            <person name="Perreten V."/>
        </authorList>
    </citation>
    <scope>NUCLEOTIDE SEQUENCE</scope>
    <source>
        <strain evidence="5">Epi0143-OL</strain>
    </source>
</reference>
<dbReference type="CDD" id="cd02440">
    <property type="entry name" value="AdoMet_MTases"/>
    <property type="match status" value="1"/>
</dbReference>
<accession>A0A9Q9BRW6</accession>
<reference evidence="4 6" key="1">
    <citation type="submission" date="2019-09" db="EMBL/GenBank/DDBJ databases">
        <authorList>
            <person name="Mazhar S."/>
            <person name="Altermann E."/>
            <person name="Hill C."/>
            <person name="Mcauliffe O."/>
        </authorList>
    </citation>
    <scope>NUCLEOTIDE SEQUENCE [LARGE SCALE GENOMIC DNA]</scope>
    <source>
        <strain evidence="4 6">ATCC 51831</strain>
    </source>
</reference>
<dbReference type="OrthoDB" id="9811589at2"/>
<dbReference type="PANTHER" id="PTHR43861:SF1">
    <property type="entry name" value="TRANS-ACONITATE 2-METHYLTRANSFERASE"/>
    <property type="match status" value="1"/>
</dbReference>
<proteinExistence type="predicted"/>
<dbReference type="Pfam" id="PF13649">
    <property type="entry name" value="Methyltransf_25"/>
    <property type="match status" value="1"/>
</dbReference>
<evidence type="ECO:0000313" key="7">
    <source>
        <dbReference type="Proteomes" id="UP001057381"/>
    </source>
</evidence>
<organism evidence="5 7">
    <name type="scientific">Macrococcus equipercicus</name>
    <dbReference type="NCBI Taxonomy" id="69967"/>
    <lineage>
        <taxon>Bacteria</taxon>
        <taxon>Bacillati</taxon>
        <taxon>Bacillota</taxon>
        <taxon>Bacilli</taxon>
        <taxon>Bacillales</taxon>
        <taxon>Staphylococcaceae</taxon>
        <taxon>Macrococcus</taxon>
    </lineage>
</organism>
<dbReference type="PANTHER" id="PTHR43861">
    <property type="entry name" value="TRANS-ACONITATE 2-METHYLTRANSFERASE-RELATED"/>
    <property type="match status" value="1"/>
</dbReference>
<evidence type="ECO:0000259" key="3">
    <source>
        <dbReference type="Pfam" id="PF13649"/>
    </source>
</evidence>
<dbReference type="GO" id="GO:0008168">
    <property type="term" value="F:methyltransferase activity"/>
    <property type="evidence" value="ECO:0007669"/>
    <property type="project" value="UniProtKB-KW"/>
</dbReference>
<dbReference type="Proteomes" id="UP001057381">
    <property type="component" value="Chromosome"/>
</dbReference>
<dbReference type="Gene3D" id="3.40.50.150">
    <property type="entry name" value="Vaccinia Virus protein VP39"/>
    <property type="match status" value="1"/>
</dbReference>
<keyword evidence="1 5" id="KW-0489">Methyltransferase</keyword>
<dbReference type="SUPFAM" id="SSF53335">
    <property type="entry name" value="S-adenosyl-L-methionine-dependent methyltransferases"/>
    <property type="match status" value="1"/>
</dbReference>
<dbReference type="EMBL" id="SCWC02000002">
    <property type="protein sequence ID" value="KAA1040052.1"/>
    <property type="molecule type" value="Genomic_DNA"/>
</dbReference>
<evidence type="ECO:0000313" key="6">
    <source>
        <dbReference type="Proteomes" id="UP000295735"/>
    </source>
</evidence>
<dbReference type="Proteomes" id="UP000295735">
    <property type="component" value="Unassembled WGS sequence"/>
</dbReference>
<dbReference type="GO" id="GO:0032259">
    <property type="term" value="P:methylation"/>
    <property type="evidence" value="ECO:0007669"/>
    <property type="project" value="UniProtKB-KW"/>
</dbReference>
<dbReference type="EMBL" id="CP073809">
    <property type="protein sequence ID" value="UTH12999.1"/>
    <property type="molecule type" value="Genomic_DNA"/>
</dbReference>
<dbReference type="RefSeq" id="WP_149458519.1">
    <property type="nucleotide sequence ID" value="NZ_CP073809.1"/>
</dbReference>
<evidence type="ECO:0000313" key="4">
    <source>
        <dbReference type="EMBL" id="KAA1040052.1"/>
    </source>
</evidence>
<gene>
    <name evidence="4" type="ORF">ERX35_003435</name>
    <name evidence="5" type="ORF">KFV11_06870</name>
</gene>
<keyword evidence="6" id="KW-1185">Reference proteome</keyword>
<protein>
    <submittedName>
        <fullName evidence="5">Class I SAM-dependent methyltransferase</fullName>
    </submittedName>
</protein>
<dbReference type="KEGG" id="mequ:KFV11_06870"/>